<comment type="similarity">
    <text evidence="2 7">Belongs to the FlgA family.</text>
</comment>
<feature type="signal peptide" evidence="7">
    <location>
        <begin position="1"/>
        <end position="34"/>
    </location>
</feature>
<evidence type="ECO:0000256" key="4">
    <source>
        <dbReference type="ARBA" id="ARBA00022729"/>
    </source>
</evidence>
<sequence>MLNGFLRQTYSRSRLTQKTLTGLVLLLAALPLAAQTSPHHEIRRYAEEYVRDFVHAGPDDKVNIEAASIDTRLQLTECPGMLTADIRGSGEVRRNTHVFVQCHEQPGWSLFVPVRVRVLKPVVTAATPISRNTLLQPAQLQLSYQDEVLVRGDVFDNIQALAGTRSKRDLRPGRPILANQLCVVCKDDKVTIVAENGGLSIRTTGIADEDGTFNENIRVRNSRSGRQIQGRISEAGIVRVGL</sequence>
<organism evidence="9 11">
    <name type="scientific">Oceanimonas baumannii</name>
    <dbReference type="NCBI Taxonomy" id="129578"/>
    <lineage>
        <taxon>Bacteria</taxon>
        <taxon>Pseudomonadati</taxon>
        <taxon>Pseudomonadota</taxon>
        <taxon>Gammaproteobacteria</taxon>
        <taxon>Aeromonadales</taxon>
        <taxon>Aeromonadaceae</taxon>
        <taxon>Oceanimonas</taxon>
    </lineage>
</organism>
<feature type="chain" id="PRO_5011819525" description="Flagella basal body P-ring formation protein FlgA" evidence="7">
    <location>
        <begin position="35"/>
        <end position="242"/>
    </location>
</feature>
<comment type="caution">
    <text evidence="9">The sequence shown here is derived from an EMBL/GenBank/DDBJ whole genome shotgun (WGS) entry which is preliminary data.</text>
</comment>
<dbReference type="Proteomes" id="UP000295058">
    <property type="component" value="Unassembled WGS sequence"/>
</dbReference>
<dbReference type="SMART" id="SM00858">
    <property type="entry name" value="SAF"/>
    <property type="match status" value="1"/>
</dbReference>
<reference evidence="10 12" key="2">
    <citation type="submission" date="2019-03" db="EMBL/GenBank/DDBJ databases">
        <title>Genomic Encyclopedia of Archaeal and Bacterial Type Strains, Phase II (KMG-II): from individual species to whole genera.</title>
        <authorList>
            <person name="Goeker M."/>
        </authorList>
    </citation>
    <scope>NUCLEOTIDE SEQUENCE [LARGE SCALE GENOMIC DNA]</scope>
    <source>
        <strain evidence="10 12">DSM 15594</strain>
    </source>
</reference>
<evidence type="ECO:0000313" key="11">
    <source>
        <dbReference type="Proteomes" id="UP000243640"/>
    </source>
</evidence>
<evidence type="ECO:0000256" key="6">
    <source>
        <dbReference type="ARBA" id="ARBA00025643"/>
    </source>
</evidence>
<proteinExistence type="inferred from homology"/>
<evidence type="ECO:0000256" key="3">
    <source>
        <dbReference type="ARBA" id="ARBA00014754"/>
    </source>
</evidence>
<dbReference type="PANTHER" id="PTHR36307">
    <property type="entry name" value="FLAGELLA BASAL BODY P-RING FORMATION PROTEIN FLGA"/>
    <property type="match status" value="1"/>
</dbReference>
<keyword evidence="9" id="KW-0966">Cell projection</keyword>
<keyword evidence="5 7" id="KW-0574">Periplasm</keyword>
<dbReference type="Pfam" id="PF17656">
    <property type="entry name" value="ChapFlgA_N"/>
    <property type="match status" value="1"/>
</dbReference>
<feature type="domain" description="SAF" evidence="8">
    <location>
        <begin position="120"/>
        <end position="182"/>
    </location>
</feature>
<dbReference type="CDD" id="cd11614">
    <property type="entry name" value="SAF_CpaB_FlgA_like"/>
    <property type="match status" value="1"/>
</dbReference>
<keyword evidence="9" id="KW-0969">Cilium</keyword>
<dbReference type="GO" id="GO:0044780">
    <property type="term" value="P:bacterial-type flagellum assembly"/>
    <property type="evidence" value="ECO:0007669"/>
    <property type="project" value="InterPro"/>
</dbReference>
<keyword evidence="4 7" id="KW-0732">Signal</keyword>
<dbReference type="NCBIfam" id="TIGR03170">
    <property type="entry name" value="flgA_cterm"/>
    <property type="match status" value="1"/>
</dbReference>
<dbReference type="Pfam" id="PF13144">
    <property type="entry name" value="ChapFlgA"/>
    <property type="match status" value="1"/>
</dbReference>
<dbReference type="Gene3D" id="2.30.30.760">
    <property type="match status" value="1"/>
</dbReference>
<gene>
    <name evidence="9" type="ORF">B6S09_03275</name>
    <name evidence="10" type="ORF">LY04_01104</name>
</gene>
<keyword evidence="12" id="KW-1185">Reference proteome</keyword>
<dbReference type="OrthoDB" id="5729023at2"/>
<keyword evidence="7" id="KW-1005">Bacterial flagellum biogenesis</keyword>
<keyword evidence="9" id="KW-0282">Flagellum</keyword>
<evidence type="ECO:0000313" key="9">
    <source>
        <dbReference type="EMBL" id="OYD25872.1"/>
    </source>
</evidence>
<comment type="subcellular location">
    <subcellularLocation>
        <location evidence="1 7">Periplasm</location>
    </subcellularLocation>
</comment>
<dbReference type="EMBL" id="SODO01000003">
    <property type="protein sequence ID" value="TDW60112.1"/>
    <property type="molecule type" value="Genomic_DNA"/>
</dbReference>
<dbReference type="InterPro" id="IPR013974">
    <property type="entry name" value="SAF"/>
</dbReference>
<dbReference type="InterPro" id="IPR039246">
    <property type="entry name" value="Flagellar_FlgA"/>
</dbReference>
<evidence type="ECO:0000256" key="1">
    <source>
        <dbReference type="ARBA" id="ARBA00004418"/>
    </source>
</evidence>
<evidence type="ECO:0000313" key="12">
    <source>
        <dbReference type="Proteomes" id="UP000295058"/>
    </source>
</evidence>
<dbReference type="InterPro" id="IPR041231">
    <property type="entry name" value="FlgA_N"/>
</dbReference>
<evidence type="ECO:0000256" key="7">
    <source>
        <dbReference type="RuleBase" id="RU362063"/>
    </source>
</evidence>
<dbReference type="EMBL" id="NQJF01000002">
    <property type="protein sequence ID" value="OYD25872.1"/>
    <property type="molecule type" value="Genomic_DNA"/>
</dbReference>
<dbReference type="Gene3D" id="3.90.1210.10">
    <property type="entry name" value="Antifreeze-like/N-acetylneuraminic acid synthase C-terminal domain"/>
    <property type="match status" value="1"/>
</dbReference>
<dbReference type="PANTHER" id="PTHR36307:SF1">
    <property type="entry name" value="FLAGELLA BASAL BODY P-RING FORMATION PROTEIN FLGA"/>
    <property type="match status" value="1"/>
</dbReference>
<dbReference type="Proteomes" id="UP000243640">
    <property type="component" value="Unassembled WGS sequence"/>
</dbReference>
<evidence type="ECO:0000256" key="2">
    <source>
        <dbReference type="ARBA" id="ARBA00010474"/>
    </source>
</evidence>
<dbReference type="InterPro" id="IPR017585">
    <property type="entry name" value="SAF_FlgA"/>
</dbReference>
<evidence type="ECO:0000256" key="5">
    <source>
        <dbReference type="ARBA" id="ARBA00022764"/>
    </source>
</evidence>
<evidence type="ECO:0000313" key="10">
    <source>
        <dbReference type="EMBL" id="TDW60112.1"/>
    </source>
</evidence>
<evidence type="ECO:0000259" key="8">
    <source>
        <dbReference type="SMART" id="SM00858"/>
    </source>
</evidence>
<dbReference type="GO" id="GO:0042597">
    <property type="term" value="C:periplasmic space"/>
    <property type="evidence" value="ECO:0007669"/>
    <property type="project" value="UniProtKB-SubCell"/>
</dbReference>
<name>A0A235CMT8_9GAMM</name>
<accession>A0A235CMT8</accession>
<comment type="function">
    <text evidence="6 7">Involved in the assembly process of the P-ring formation. It may associate with FlgF on the rod constituting a structure essential for the P-ring assembly or may act as a modulator protein for the P-ring assembly.</text>
</comment>
<dbReference type="AlphaFoldDB" id="A0A235CMT8"/>
<protein>
    <recommendedName>
        <fullName evidence="3 7">Flagella basal body P-ring formation protein FlgA</fullName>
    </recommendedName>
</protein>
<reference evidence="9 11" key="1">
    <citation type="submission" date="2017-08" db="EMBL/GenBank/DDBJ databases">
        <title>Draft Genome Sequence of the Marine Bacterium Oceanimonas baumannii ATCC 700832.</title>
        <authorList>
            <person name="Mcclelland W.D."/>
            <person name="Brennan M.A."/>
            <person name="Trachtenberg A.M."/>
            <person name="Maclea K.S."/>
        </authorList>
    </citation>
    <scope>NUCLEOTIDE SEQUENCE [LARGE SCALE GENOMIC DNA]</scope>
    <source>
        <strain evidence="9 11">ATCC 700832</strain>
    </source>
</reference>